<dbReference type="InterPro" id="IPR015338">
    <property type="entry name" value="GT64_dom"/>
</dbReference>
<evidence type="ECO:0000256" key="14">
    <source>
        <dbReference type="SAM" id="Phobius"/>
    </source>
</evidence>
<evidence type="ECO:0000256" key="7">
    <source>
        <dbReference type="ARBA" id="ARBA00022824"/>
    </source>
</evidence>
<evidence type="ECO:0000256" key="3">
    <source>
        <dbReference type="ARBA" id="ARBA00010271"/>
    </source>
</evidence>
<dbReference type="InterPro" id="IPR029044">
    <property type="entry name" value="Nucleotide-diphossugar_trans"/>
</dbReference>
<organism evidence="17 18">
    <name type="scientific">Musca domestica</name>
    <name type="common">House fly</name>
    <dbReference type="NCBI Taxonomy" id="7370"/>
    <lineage>
        <taxon>Eukaryota</taxon>
        <taxon>Metazoa</taxon>
        <taxon>Ecdysozoa</taxon>
        <taxon>Arthropoda</taxon>
        <taxon>Hexapoda</taxon>
        <taxon>Insecta</taxon>
        <taxon>Pterygota</taxon>
        <taxon>Neoptera</taxon>
        <taxon>Endopterygota</taxon>
        <taxon>Diptera</taxon>
        <taxon>Brachycera</taxon>
        <taxon>Muscomorpha</taxon>
        <taxon>Muscoidea</taxon>
        <taxon>Muscidae</taxon>
        <taxon>Musca</taxon>
    </lineage>
</organism>
<evidence type="ECO:0000313" key="17">
    <source>
        <dbReference type="Proteomes" id="UP001652621"/>
    </source>
</evidence>
<dbReference type="InterPro" id="IPR040911">
    <property type="entry name" value="Exostosin_GT47"/>
</dbReference>
<feature type="compositionally biased region" description="Gly residues" evidence="13">
    <location>
        <begin position="598"/>
        <end position="613"/>
    </location>
</feature>
<evidence type="ECO:0000259" key="16">
    <source>
        <dbReference type="Pfam" id="PF09258"/>
    </source>
</evidence>
<keyword evidence="10 14" id="KW-0472">Membrane</keyword>
<accession>A0ABM3V5C0</accession>
<evidence type="ECO:0000313" key="18">
    <source>
        <dbReference type="RefSeq" id="XP_058980988.1"/>
    </source>
</evidence>
<proteinExistence type="inferred from homology"/>
<name>A0ABM3V5C0_MUSDO</name>
<dbReference type="PANTHER" id="PTHR48261">
    <property type="entry name" value="ACETYLGLUCOSAMINYLTRANSFERASE"/>
    <property type="match status" value="1"/>
</dbReference>
<keyword evidence="11" id="KW-1015">Disulfide bond</keyword>
<feature type="domain" description="Exostosin GT47" evidence="15">
    <location>
        <begin position="141"/>
        <end position="431"/>
    </location>
</feature>
<evidence type="ECO:0000256" key="4">
    <source>
        <dbReference type="ARBA" id="ARBA00022676"/>
    </source>
</evidence>
<comment type="subcellular location">
    <subcellularLocation>
        <location evidence="1">Endoplasmic reticulum membrane</location>
        <topology evidence="1">Single-pass type II membrane protein</topology>
    </subcellularLocation>
</comment>
<keyword evidence="6 14" id="KW-0812">Transmembrane</keyword>
<keyword evidence="5" id="KW-0808">Transferase</keyword>
<keyword evidence="7" id="KW-0256">Endoplasmic reticulum</keyword>
<evidence type="ECO:0000256" key="10">
    <source>
        <dbReference type="ARBA" id="ARBA00023136"/>
    </source>
</evidence>
<evidence type="ECO:0000256" key="5">
    <source>
        <dbReference type="ARBA" id="ARBA00022679"/>
    </source>
</evidence>
<dbReference type="GeneID" id="101894872"/>
<feature type="domain" description="Glycosyl transferase 64" evidence="16">
    <location>
        <begin position="665"/>
        <end position="849"/>
    </location>
</feature>
<feature type="domain" description="Glycosyl transferase 64" evidence="16">
    <location>
        <begin position="516"/>
        <end position="577"/>
    </location>
</feature>
<evidence type="ECO:0000259" key="15">
    <source>
        <dbReference type="Pfam" id="PF03016"/>
    </source>
</evidence>
<keyword evidence="4" id="KW-0328">Glycosyltransferase</keyword>
<feature type="region of interest" description="Disordered" evidence="13">
    <location>
        <begin position="33"/>
        <end position="53"/>
    </location>
</feature>
<evidence type="ECO:0000256" key="6">
    <source>
        <dbReference type="ARBA" id="ARBA00022692"/>
    </source>
</evidence>
<comment type="pathway">
    <text evidence="2">Protein modification; protein glycosylation.</text>
</comment>
<evidence type="ECO:0000256" key="8">
    <source>
        <dbReference type="ARBA" id="ARBA00022968"/>
    </source>
</evidence>
<dbReference type="PANTHER" id="PTHR48261:SF3">
    <property type="entry name" value="EXOSTOSIN GLYCOSYLTRANSFERASE 1"/>
    <property type="match status" value="1"/>
</dbReference>
<evidence type="ECO:0000256" key="12">
    <source>
        <dbReference type="ARBA" id="ARBA00023180"/>
    </source>
</evidence>
<keyword evidence="17" id="KW-1185">Reference proteome</keyword>
<dbReference type="Pfam" id="PF03016">
    <property type="entry name" value="Exostosin_GT47"/>
    <property type="match status" value="1"/>
</dbReference>
<feature type="transmembrane region" description="Helical" evidence="14">
    <location>
        <begin position="7"/>
        <end position="27"/>
    </location>
</feature>
<evidence type="ECO:0000256" key="9">
    <source>
        <dbReference type="ARBA" id="ARBA00022989"/>
    </source>
</evidence>
<evidence type="ECO:0000256" key="1">
    <source>
        <dbReference type="ARBA" id="ARBA00004648"/>
    </source>
</evidence>
<evidence type="ECO:0000256" key="13">
    <source>
        <dbReference type="SAM" id="MobiDB-lite"/>
    </source>
</evidence>
<keyword evidence="9 14" id="KW-1133">Transmembrane helix</keyword>
<keyword evidence="12" id="KW-0325">Glycoprotein</keyword>
<dbReference type="Gene3D" id="3.90.550.10">
    <property type="entry name" value="Spore Coat Polysaccharide Biosynthesis Protein SpsA, Chain A"/>
    <property type="match status" value="1"/>
</dbReference>
<protein>
    <submittedName>
        <fullName evidence="18">Exostosin-1</fullName>
    </submittedName>
</protein>
<evidence type="ECO:0000256" key="11">
    <source>
        <dbReference type="ARBA" id="ARBA00023157"/>
    </source>
</evidence>
<dbReference type="Pfam" id="PF09258">
    <property type="entry name" value="Glyco_transf_64"/>
    <property type="match status" value="2"/>
</dbReference>
<reference evidence="18" key="1">
    <citation type="submission" date="2025-08" db="UniProtKB">
        <authorList>
            <consortium name="RefSeq"/>
        </authorList>
    </citation>
    <scope>IDENTIFICATION</scope>
    <source>
        <strain evidence="18">Aabys</strain>
        <tissue evidence="18">Whole body</tissue>
    </source>
</reference>
<keyword evidence="8" id="KW-0735">Signal-anchor</keyword>
<gene>
    <name evidence="18" type="primary">LOC101894872</name>
</gene>
<dbReference type="SUPFAM" id="SSF53448">
    <property type="entry name" value="Nucleotide-diphospho-sugar transferases"/>
    <property type="match status" value="1"/>
</dbReference>
<dbReference type="InterPro" id="IPR004263">
    <property type="entry name" value="Exostosin"/>
</dbReference>
<evidence type="ECO:0000256" key="2">
    <source>
        <dbReference type="ARBA" id="ARBA00004922"/>
    </source>
</evidence>
<feature type="region of interest" description="Disordered" evidence="13">
    <location>
        <begin position="598"/>
        <end position="668"/>
    </location>
</feature>
<sequence length="868" mass="98361">MQAKKRYILVFVSCAFLAYCYFGGYRLKTATHRRRNSGLPSSSSSNADSDSETLDQLPSFVASEMGRDFLHSVKPDVVELVHKTRSSMLSTSNSAAPAAAVAADQQLANSNSQGSSATSSSTSMRPCRMETCFDFSRCYNEFLIYVYPPEPLNSLGAAPPISPNYQKIITAIQESRYHTPDPQKACLFVLGIDTLDRDSLSEDYVRNVPSRLARLPHWNNGRNHVIFNLYSGTWPDYVEHSLGFDTGEAILAKASMSIQHVRHGFDISIPLFHKQFPLRAGSTGLASSMHFPSNKKYLLAFKGKRYVHGIGSETRNSLFHLHNGRDIILVTTCRHGKSWRELQDARCDEDNREYDRYDYDTLLLNSTFCLVPRGRRLGSFRFLEAIQAGCIPVLLSNDWVLPFESKIDWKQAAVWADERLLLQVPEVVRSITDERIFALRQQTQVLWERYFGSIEKIVFTTFEIIRERLPHYPERNSIVWNTAPGALLTLPTFADSSRFMPFLLDDINLRTRDNYTAVIYVQIGAPLGPNNALYKLVKTITKSQFVDRIIVLWAADRPIPAKKRWPPTYHIPFHVISLGSSYQTKSAAAAVLKGGVGGGVSGGRGETGGGGVGADNVRNVENDGALNGRSASQHKNHNYNDNKNRNNAHSPDGETPTDNDADATDERPSISQRFYPYDEIQTDAVLSLDEDAILNTDELDFAYTVWRDFPDRIVGYPARAHFWDDSKNAWGYTSKWTNYYSIVLTGAAFYHRYYNYLYTNWLSLLLLKTVQQSSNCEDILMNFLVSHVTRKAPIKVTQRKGYKDRETGRSPWNDPDHFIQRQSCLNTFAAVFGYMPLVRSNMRLDPILYRDPVSNLRKKYRQIELVGS</sequence>
<dbReference type="Proteomes" id="UP001652621">
    <property type="component" value="Unplaced"/>
</dbReference>
<comment type="similarity">
    <text evidence="3">Belongs to the glycosyltransferase 47 family.</text>
</comment>
<dbReference type="RefSeq" id="XP_058980988.1">
    <property type="nucleotide sequence ID" value="XM_059125005.1"/>
</dbReference>